<dbReference type="Proteomes" id="UP001500804">
    <property type="component" value="Unassembled WGS sequence"/>
</dbReference>
<evidence type="ECO:0000313" key="4">
    <source>
        <dbReference type="EMBL" id="GAA5139864.1"/>
    </source>
</evidence>
<dbReference type="RefSeq" id="WP_345612295.1">
    <property type="nucleotide sequence ID" value="NZ_BAABJO010000045.1"/>
</dbReference>
<dbReference type="PROSITE" id="PS00061">
    <property type="entry name" value="ADH_SHORT"/>
    <property type="match status" value="1"/>
</dbReference>
<feature type="compositionally biased region" description="Low complexity" evidence="3">
    <location>
        <begin position="237"/>
        <end position="250"/>
    </location>
</feature>
<dbReference type="PANTHER" id="PTHR42820">
    <property type="entry name" value="SHORT-CHAIN DEHYDROGENASE REDUCTASE"/>
    <property type="match status" value="1"/>
</dbReference>
<dbReference type="PRINTS" id="PR00080">
    <property type="entry name" value="SDRFAMILY"/>
</dbReference>
<dbReference type="InterPro" id="IPR036291">
    <property type="entry name" value="NAD(P)-bd_dom_sf"/>
</dbReference>
<dbReference type="SUPFAM" id="SSF51735">
    <property type="entry name" value="NAD(P)-binding Rossmann-fold domains"/>
    <property type="match status" value="1"/>
</dbReference>
<keyword evidence="5" id="KW-1185">Reference proteome</keyword>
<dbReference type="PRINTS" id="PR00081">
    <property type="entry name" value="GDHRDH"/>
</dbReference>
<feature type="region of interest" description="Disordered" evidence="3">
    <location>
        <begin position="237"/>
        <end position="256"/>
    </location>
</feature>
<dbReference type="InterPro" id="IPR002347">
    <property type="entry name" value="SDR_fam"/>
</dbReference>
<evidence type="ECO:0000256" key="3">
    <source>
        <dbReference type="SAM" id="MobiDB-lite"/>
    </source>
</evidence>
<accession>A0ABP9P2X9</accession>
<evidence type="ECO:0000256" key="2">
    <source>
        <dbReference type="RuleBase" id="RU000363"/>
    </source>
</evidence>
<protein>
    <submittedName>
        <fullName evidence="4">SDR family NAD(P)-dependent oxidoreductase</fullName>
    </submittedName>
</protein>
<comment type="similarity">
    <text evidence="1 2">Belongs to the short-chain dehydrogenases/reductases (SDR) family.</text>
</comment>
<sequence>MDLTGKGALVTGGASGIGAAAVRRLAAAGARVAVADRDEAAARVVADEVGGIALAGDVADPDRMPAHVATAEDAFGRLDVVLLNAGVTAGQSGVEDLDLAGYRRIVGVNVDHVVFGLAAAVPALRRAGGGRVVATASLAGLVPMPGDALYTMTKHAVVGYVRAAAPVLAADGIRVNAVCPGFADTPLIARAKPQFGDFPLLTAEDVAGAIEAVLERGEPGECWFVQPGREPAPYGFRGAPGPAGGARPPGVSWADH</sequence>
<dbReference type="CDD" id="cd05233">
    <property type="entry name" value="SDR_c"/>
    <property type="match status" value="1"/>
</dbReference>
<dbReference type="EMBL" id="BAABJO010000045">
    <property type="protein sequence ID" value="GAA5139864.1"/>
    <property type="molecule type" value="Genomic_DNA"/>
</dbReference>
<reference evidence="5" key="1">
    <citation type="journal article" date="2019" name="Int. J. Syst. Evol. Microbiol.">
        <title>The Global Catalogue of Microorganisms (GCM) 10K type strain sequencing project: providing services to taxonomists for standard genome sequencing and annotation.</title>
        <authorList>
            <consortium name="The Broad Institute Genomics Platform"/>
            <consortium name="The Broad Institute Genome Sequencing Center for Infectious Disease"/>
            <person name="Wu L."/>
            <person name="Ma J."/>
        </authorList>
    </citation>
    <scope>NUCLEOTIDE SEQUENCE [LARGE SCALE GENOMIC DNA]</scope>
    <source>
        <strain evidence="5">JCM 18302</strain>
    </source>
</reference>
<proteinExistence type="inferred from homology"/>
<name>A0ABP9P2X9_9PSEU</name>
<gene>
    <name evidence="4" type="ORF">GCM10023320_76580</name>
</gene>
<evidence type="ECO:0000256" key="1">
    <source>
        <dbReference type="ARBA" id="ARBA00006484"/>
    </source>
</evidence>
<organism evidence="4 5">
    <name type="scientific">Pseudonocardia adelaidensis</name>
    <dbReference type="NCBI Taxonomy" id="648754"/>
    <lineage>
        <taxon>Bacteria</taxon>
        <taxon>Bacillati</taxon>
        <taxon>Actinomycetota</taxon>
        <taxon>Actinomycetes</taxon>
        <taxon>Pseudonocardiales</taxon>
        <taxon>Pseudonocardiaceae</taxon>
        <taxon>Pseudonocardia</taxon>
    </lineage>
</organism>
<dbReference type="Gene3D" id="3.40.50.720">
    <property type="entry name" value="NAD(P)-binding Rossmann-like Domain"/>
    <property type="match status" value="1"/>
</dbReference>
<evidence type="ECO:0000313" key="5">
    <source>
        <dbReference type="Proteomes" id="UP001500804"/>
    </source>
</evidence>
<comment type="caution">
    <text evidence="4">The sequence shown here is derived from an EMBL/GenBank/DDBJ whole genome shotgun (WGS) entry which is preliminary data.</text>
</comment>
<dbReference type="PANTHER" id="PTHR42820:SF1">
    <property type="entry name" value="SHORT-CHAIN DEHYDROGENASE_REDUCTASE FAMILY PROTEIN"/>
    <property type="match status" value="1"/>
</dbReference>
<dbReference type="Pfam" id="PF00106">
    <property type="entry name" value="adh_short"/>
    <property type="match status" value="1"/>
</dbReference>
<dbReference type="InterPro" id="IPR020904">
    <property type="entry name" value="Sc_DH/Rdtase_CS"/>
</dbReference>